<dbReference type="GO" id="GO:0016020">
    <property type="term" value="C:membrane"/>
    <property type="evidence" value="ECO:0007669"/>
    <property type="project" value="UniProtKB-SubCell"/>
</dbReference>
<evidence type="ECO:0000256" key="4">
    <source>
        <dbReference type="ARBA" id="ARBA00023136"/>
    </source>
</evidence>
<keyword evidence="6" id="KW-0675">Receptor</keyword>
<feature type="domain" description="Receptor ligand binding region" evidence="5">
    <location>
        <begin position="2"/>
        <end position="90"/>
    </location>
</feature>
<protein>
    <submittedName>
        <fullName evidence="6">Glutamate receptor 2.9</fullName>
    </submittedName>
</protein>
<dbReference type="PANTHER" id="PTHR34836:SF1">
    <property type="entry name" value="OS09G0428600 PROTEIN"/>
    <property type="match status" value="1"/>
</dbReference>
<dbReference type="AlphaFoldDB" id="A0A2U1M1Q3"/>
<keyword evidence="7" id="KW-1185">Reference proteome</keyword>
<evidence type="ECO:0000313" key="6">
    <source>
        <dbReference type="EMBL" id="PWA55192.1"/>
    </source>
</evidence>
<name>A0A2U1M1Q3_ARTAN</name>
<dbReference type="SUPFAM" id="SSF53822">
    <property type="entry name" value="Periplasmic binding protein-like I"/>
    <property type="match status" value="1"/>
</dbReference>
<comment type="caution">
    <text evidence="6">The sequence shown here is derived from an EMBL/GenBank/DDBJ whole genome shotgun (WGS) entry which is preliminary data.</text>
</comment>
<dbReference type="InterPro" id="IPR001828">
    <property type="entry name" value="ANF_lig-bd_rcpt"/>
</dbReference>
<dbReference type="Gene3D" id="3.40.50.2300">
    <property type="match status" value="2"/>
</dbReference>
<keyword evidence="2" id="KW-0812">Transmembrane</keyword>
<reference evidence="6 7" key="1">
    <citation type="journal article" date="2018" name="Mol. Plant">
        <title>The genome of Artemisia annua provides insight into the evolution of Asteraceae family and artemisinin biosynthesis.</title>
        <authorList>
            <person name="Shen Q."/>
            <person name="Zhang L."/>
            <person name="Liao Z."/>
            <person name="Wang S."/>
            <person name="Yan T."/>
            <person name="Shi P."/>
            <person name="Liu M."/>
            <person name="Fu X."/>
            <person name="Pan Q."/>
            <person name="Wang Y."/>
            <person name="Lv Z."/>
            <person name="Lu X."/>
            <person name="Zhang F."/>
            <person name="Jiang W."/>
            <person name="Ma Y."/>
            <person name="Chen M."/>
            <person name="Hao X."/>
            <person name="Li L."/>
            <person name="Tang Y."/>
            <person name="Lv G."/>
            <person name="Zhou Y."/>
            <person name="Sun X."/>
            <person name="Brodelius P.E."/>
            <person name="Rose J.K.C."/>
            <person name="Tang K."/>
        </authorList>
    </citation>
    <scope>NUCLEOTIDE SEQUENCE [LARGE SCALE GENOMIC DNA]</scope>
    <source>
        <strain evidence="7">cv. Huhao1</strain>
        <tissue evidence="6">Leaf</tissue>
    </source>
</reference>
<dbReference type="InterPro" id="IPR028082">
    <property type="entry name" value="Peripla_BP_I"/>
</dbReference>
<evidence type="ECO:0000256" key="2">
    <source>
        <dbReference type="ARBA" id="ARBA00022692"/>
    </source>
</evidence>
<evidence type="ECO:0000256" key="1">
    <source>
        <dbReference type="ARBA" id="ARBA00004370"/>
    </source>
</evidence>
<keyword evidence="4" id="KW-0472">Membrane</keyword>
<dbReference type="PANTHER" id="PTHR34836">
    <property type="entry name" value="OS06G0188250 PROTEIN"/>
    <property type="match status" value="1"/>
</dbReference>
<dbReference type="EMBL" id="PKPP01006834">
    <property type="protein sequence ID" value="PWA55192.1"/>
    <property type="molecule type" value="Genomic_DNA"/>
</dbReference>
<gene>
    <name evidence="6" type="ORF">CTI12_AA429680</name>
</gene>
<dbReference type="Pfam" id="PF01094">
    <property type="entry name" value="ANF_receptor"/>
    <property type="match status" value="1"/>
</dbReference>
<sequence>MDLMESKHVQAIIGTISPQEANLVSEFDKATKNIPIISLSPVATFPHSATLSSLVQMSHDVKLHMQCIAAIVGNFGWQKVTPIYEDHSTFSSSPRLLTYFSDAL</sequence>
<dbReference type="STRING" id="35608.A0A2U1M1Q3"/>
<accession>A0A2U1M1Q3</accession>
<dbReference type="Proteomes" id="UP000245207">
    <property type="component" value="Unassembled WGS sequence"/>
</dbReference>
<dbReference type="InterPro" id="IPR015683">
    <property type="entry name" value="Ionotropic_Glu_rcpt"/>
</dbReference>
<proteinExistence type="predicted"/>
<evidence type="ECO:0000313" key="7">
    <source>
        <dbReference type="Proteomes" id="UP000245207"/>
    </source>
</evidence>
<keyword evidence="3" id="KW-1133">Transmembrane helix</keyword>
<organism evidence="6 7">
    <name type="scientific">Artemisia annua</name>
    <name type="common">Sweet wormwood</name>
    <dbReference type="NCBI Taxonomy" id="35608"/>
    <lineage>
        <taxon>Eukaryota</taxon>
        <taxon>Viridiplantae</taxon>
        <taxon>Streptophyta</taxon>
        <taxon>Embryophyta</taxon>
        <taxon>Tracheophyta</taxon>
        <taxon>Spermatophyta</taxon>
        <taxon>Magnoliopsida</taxon>
        <taxon>eudicotyledons</taxon>
        <taxon>Gunneridae</taxon>
        <taxon>Pentapetalae</taxon>
        <taxon>asterids</taxon>
        <taxon>campanulids</taxon>
        <taxon>Asterales</taxon>
        <taxon>Asteraceae</taxon>
        <taxon>Asteroideae</taxon>
        <taxon>Anthemideae</taxon>
        <taxon>Artemisiinae</taxon>
        <taxon>Artemisia</taxon>
    </lineage>
</organism>
<evidence type="ECO:0000259" key="5">
    <source>
        <dbReference type="Pfam" id="PF01094"/>
    </source>
</evidence>
<comment type="subcellular location">
    <subcellularLocation>
        <location evidence="1">Membrane</location>
    </subcellularLocation>
</comment>
<dbReference type="OrthoDB" id="5984008at2759"/>
<evidence type="ECO:0000256" key="3">
    <source>
        <dbReference type="ARBA" id="ARBA00022989"/>
    </source>
</evidence>